<keyword evidence="3" id="KW-0472">Membrane</keyword>
<dbReference type="Gene3D" id="3.40.50.1820">
    <property type="entry name" value="alpha/beta hydrolase"/>
    <property type="match status" value="1"/>
</dbReference>
<gene>
    <name evidence="5" type="ORF">EJ06DRAFT_549551</name>
</gene>
<dbReference type="AlphaFoldDB" id="A0A6G1HTQ5"/>
<sequence>MLQRRAWVLLLAALKPIFARPQPAPAPQAPAPACSPLELVIARGTTEPLNPSYGLVVGDPLFDAVKALIPDVTGYKVDYPASFAIESRDLGAADVVKHLATQLAKCPQQKYVLVGYSQGGDLMHTAAVKLDPAVKPKIVALVMFGDPGNKGPNALSPLNCDKVPVFPADLAAKLKENCEKGDPVCTNDGTDSASHLVYSDPAKGYIAASAAYIQKQFTSNGKAGASPSPNVGTGDNTQALLELGEVLGAGKNGGPGCAAMLNATGTGGAKGTGSSSTATTSASATAKTLSVYTGAAARRALSAYARDDPAWWGRAAWYVAQVVGVAGVAAMSCANLIFAGLLDLNAMT</sequence>
<evidence type="ECO:0000313" key="5">
    <source>
        <dbReference type="EMBL" id="KAF2399443.1"/>
    </source>
</evidence>
<dbReference type="PANTHER" id="PTHR33630:SF9">
    <property type="entry name" value="CUTINASE 4"/>
    <property type="match status" value="1"/>
</dbReference>
<dbReference type="Pfam" id="PF01083">
    <property type="entry name" value="Cutinase"/>
    <property type="match status" value="1"/>
</dbReference>
<dbReference type="OrthoDB" id="3225429at2759"/>
<dbReference type="InterPro" id="IPR000675">
    <property type="entry name" value="Cutinase/axe"/>
</dbReference>
<dbReference type="EMBL" id="ML996697">
    <property type="protein sequence ID" value="KAF2399443.1"/>
    <property type="molecule type" value="Genomic_DNA"/>
</dbReference>
<feature type="signal peptide" evidence="4">
    <location>
        <begin position="1"/>
        <end position="19"/>
    </location>
</feature>
<dbReference type="InterPro" id="IPR029058">
    <property type="entry name" value="AB_hydrolase_fold"/>
</dbReference>
<dbReference type="SMART" id="SM01110">
    <property type="entry name" value="Cutinase"/>
    <property type="match status" value="1"/>
</dbReference>
<keyword evidence="3" id="KW-1133">Transmembrane helix</keyword>
<protein>
    <submittedName>
        <fullName evidence="5">Cutinase-domain-containing protein</fullName>
    </submittedName>
</protein>
<dbReference type="PANTHER" id="PTHR33630">
    <property type="entry name" value="CUTINASE RV1984C-RELATED-RELATED"/>
    <property type="match status" value="1"/>
</dbReference>
<keyword evidence="1" id="KW-0378">Hydrolase</keyword>
<keyword evidence="3" id="KW-0812">Transmembrane</keyword>
<dbReference type="SUPFAM" id="SSF53474">
    <property type="entry name" value="alpha/beta-Hydrolases"/>
    <property type="match status" value="1"/>
</dbReference>
<keyword evidence="6" id="KW-1185">Reference proteome</keyword>
<accession>A0A6G1HTQ5</accession>
<dbReference type="GO" id="GO:0052689">
    <property type="term" value="F:carboxylic ester hydrolase activity"/>
    <property type="evidence" value="ECO:0007669"/>
    <property type="project" value="UniProtKB-ARBA"/>
</dbReference>
<keyword evidence="4" id="KW-0732">Signal</keyword>
<proteinExistence type="predicted"/>
<dbReference type="Proteomes" id="UP000799640">
    <property type="component" value="Unassembled WGS sequence"/>
</dbReference>
<feature type="transmembrane region" description="Helical" evidence="3">
    <location>
        <begin position="315"/>
        <end position="342"/>
    </location>
</feature>
<organism evidence="5 6">
    <name type="scientific">Trichodelitschia bisporula</name>
    <dbReference type="NCBI Taxonomy" id="703511"/>
    <lineage>
        <taxon>Eukaryota</taxon>
        <taxon>Fungi</taxon>
        <taxon>Dikarya</taxon>
        <taxon>Ascomycota</taxon>
        <taxon>Pezizomycotina</taxon>
        <taxon>Dothideomycetes</taxon>
        <taxon>Dothideomycetes incertae sedis</taxon>
        <taxon>Phaeotrichales</taxon>
        <taxon>Phaeotrichaceae</taxon>
        <taxon>Trichodelitschia</taxon>
    </lineage>
</organism>
<reference evidence="5" key="1">
    <citation type="journal article" date="2020" name="Stud. Mycol.">
        <title>101 Dothideomycetes genomes: a test case for predicting lifestyles and emergence of pathogens.</title>
        <authorList>
            <person name="Haridas S."/>
            <person name="Albert R."/>
            <person name="Binder M."/>
            <person name="Bloem J."/>
            <person name="Labutti K."/>
            <person name="Salamov A."/>
            <person name="Andreopoulos B."/>
            <person name="Baker S."/>
            <person name="Barry K."/>
            <person name="Bills G."/>
            <person name="Bluhm B."/>
            <person name="Cannon C."/>
            <person name="Castanera R."/>
            <person name="Culley D."/>
            <person name="Daum C."/>
            <person name="Ezra D."/>
            <person name="Gonzalez J."/>
            <person name="Henrissat B."/>
            <person name="Kuo A."/>
            <person name="Liang C."/>
            <person name="Lipzen A."/>
            <person name="Lutzoni F."/>
            <person name="Magnuson J."/>
            <person name="Mondo S."/>
            <person name="Nolan M."/>
            <person name="Ohm R."/>
            <person name="Pangilinan J."/>
            <person name="Park H.-J."/>
            <person name="Ramirez L."/>
            <person name="Alfaro M."/>
            <person name="Sun H."/>
            <person name="Tritt A."/>
            <person name="Yoshinaga Y."/>
            <person name="Zwiers L.-H."/>
            <person name="Turgeon B."/>
            <person name="Goodwin S."/>
            <person name="Spatafora J."/>
            <person name="Crous P."/>
            <person name="Grigoriev I."/>
        </authorList>
    </citation>
    <scope>NUCLEOTIDE SEQUENCE</scope>
    <source>
        <strain evidence="5">CBS 262.69</strain>
    </source>
</reference>
<evidence type="ECO:0000256" key="2">
    <source>
        <dbReference type="ARBA" id="ARBA00023157"/>
    </source>
</evidence>
<evidence type="ECO:0000256" key="1">
    <source>
        <dbReference type="ARBA" id="ARBA00022801"/>
    </source>
</evidence>
<evidence type="ECO:0000256" key="3">
    <source>
        <dbReference type="SAM" id="Phobius"/>
    </source>
</evidence>
<evidence type="ECO:0000256" key="4">
    <source>
        <dbReference type="SAM" id="SignalP"/>
    </source>
</evidence>
<evidence type="ECO:0000313" key="6">
    <source>
        <dbReference type="Proteomes" id="UP000799640"/>
    </source>
</evidence>
<name>A0A6G1HTQ5_9PEZI</name>
<feature type="chain" id="PRO_5026288788" evidence="4">
    <location>
        <begin position="20"/>
        <end position="348"/>
    </location>
</feature>
<keyword evidence="2" id="KW-1015">Disulfide bond</keyword>